<evidence type="ECO:0000259" key="1">
    <source>
        <dbReference type="Pfam" id="PF13116"/>
    </source>
</evidence>
<evidence type="ECO:0000313" key="3">
    <source>
        <dbReference type="Proteomes" id="UP001431181"/>
    </source>
</evidence>
<proteinExistence type="predicted"/>
<comment type="caution">
    <text evidence="2">The sequence shown here is derived from an EMBL/GenBank/DDBJ whole genome shotgun (WGS) entry which is preliminary data.</text>
</comment>
<reference evidence="2" key="1">
    <citation type="submission" date="2022-11" db="EMBL/GenBank/DDBJ databases">
        <title>Marinomonas sp. nov., isolated from marine algae.</title>
        <authorList>
            <person name="Choi D.G."/>
            <person name="Kim J.M."/>
            <person name="Lee J.K."/>
            <person name="Baek J.H."/>
            <person name="Jeon C.O."/>
        </authorList>
    </citation>
    <scope>NUCLEOTIDE SEQUENCE</scope>
    <source>
        <strain evidence="2">KJ51-3</strain>
    </source>
</reference>
<dbReference type="RefSeq" id="WP_265217555.1">
    <property type="nucleotide sequence ID" value="NZ_JAPEUL010000004.1"/>
</dbReference>
<dbReference type="Pfam" id="PF13116">
    <property type="entry name" value="YhdP"/>
    <property type="match status" value="1"/>
</dbReference>
<gene>
    <name evidence="2" type="ORF">ONZ52_04665</name>
</gene>
<keyword evidence="3" id="KW-1185">Reference proteome</keyword>
<evidence type="ECO:0000313" key="2">
    <source>
        <dbReference type="EMBL" id="MCW4628346.1"/>
    </source>
</evidence>
<protein>
    <recommendedName>
        <fullName evidence="1">YhdP central domain-containing protein</fullName>
    </recommendedName>
</protein>
<feature type="domain" description="YhdP central" evidence="1">
    <location>
        <begin position="10"/>
        <end position="301"/>
    </location>
</feature>
<organism evidence="2 3">
    <name type="scientific">Marinomonas rhodophyticola</name>
    <dbReference type="NCBI Taxonomy" id="2992803"/>
    <lineage>
        <taxon>Bacteria</taxon>
        <taxon>Pseudomonadati</taxon>
        <taxon>Pseudomonadota</taxon>
        <taxon>Gammaproteobacteria</taxon>
        <taxon>Oceanospirillales</taxon>
        <taxon>Oceanospirillaceae</taxon>
        <taxon>Marinomonas</taxon>
    </lineage>
</organism>
<dbReference type="Proteomes" id="UP001431181">
    <property type="component" value="Unassembled WGS sequence"/>
</dbReference>
<name>A0ABT3KCS5_9GAMM</name>
<dbReference type="PANTHER" id="PTHR38690:SF1">
    <property type="entry name" value="PROTEASE"/>
    <property type="match status" value="1"/>
</dbReference>
<accession>A0ABT3KCS5</accession>
<sequence length="315" mass="34472">MLDDNGTPNLHFGFLSWNTATSDSNASVAKGAPISAKQIPNMMLSIDQLYLNESPYGDWQLAISRNGDVVRIDPISSQLQTGDFKGSLIWQDKGKDSRVELVIAANGADLAELTRKFSNEAIVSSKKYSIDVGLNWDGHPFYFDRKSVSGRIAFSAENGNFSKVDELPAFLKALGIFNIGALSRRLLLDFSDVYEPGLTYDQFKGTLSLERGLLKTTSPISIVSPTAELSIEGEADIVNETLNERLTATFPISGTLPLAGLLWGTPQLAGLLFITDKLIGDQLSKVTSVQYKVEGSFNDPVMTPIRYRPLEKKAK</sequence>
<dbReference type="InterPro" id="IPR025263">
    <property type="entry name" value="YhdP_central"/>
</dbReference>
<dbReference type="EMBL" id="JAPEUL010000004">
    <property type="protein sequence ID" value="MCW4628346.1"/>
    <property type="molecule type" value="Genomic_DNA"/>
</dbReference>
<dbReference type="InterPro" id="IPR011836">
    <property type="entry name" value="YhdP"/>
</dbReference>
<dbReference type="PANTHER" id="PTHR38690">
    <property type="entry name" value="PROTEASE-RELATED"/>
    <property type="match status" value="1"/>
</dbReference>